<evidence type="ECO:0000313" key="2">
    <source>
        <dbReference type="EMBL" id="KVT41297.1"/>
    </source>
</evidence>
<dbReference type="EMBL" id="LPDO01000151">
    <property type="protein sequence ID" value="KVT41297.1"/>
    <property type="molecule type" value="Genomic_DNA"/>
</dbReference>
<protein>
    <submittedName>
        <fullName evidence="2">MBL fold metallo-hydrolase</fullName>
    </submittedName>
</protein>
<dbReference type="PANTHER" id="PTHR23131">
    <property type="entry name" value="ENDORIBONUCLEASE LACTB2"/>
    <property type="match status" value="1"/>
</dbReference>
<dbReference type="PANTHER" id="PTHR23131:SF4">
    <property type="entry name" value="METALLO-BETA-LACTAMASE SUPERFAMILY POTEIN"/>
    <property type="match status" value="1"/>
</dbReference>
<dbReference type="SUPFAM" id="SSF56281">
    <property type="entry name" value="Metallo-hydrolase/oxidoreductase"/>
    <property type="match status" value="1"/>
</dbReference>
<sequence>MSDETLVTPLERKPVLDYPCGEVAMPGAAREVAPGVLWMRMPMPLSLMSHVNLWAVRDRDGWAVIDTGLQTSDTVDAWRRLFTGGALAQGGLTRLFVTHMHPDHSGLAGWLTRKFSCRLWMARTEYLMYRLVASDAGREAPGDVVSFYRRAGWDDDAIDAYRAHFGGFGKYVYAPPDSYQRVHDGDELLIGDHIWRVVVGTGHSPEHACFYSPELKLLISGDQVLPRVSPNVSVIPTEPDADPTGDWLDSLDKLLLEIPDDVLVLPGHDEPFLGLHLRLEYLRRSQHLALDRIRDALRQPRRAIDVFAQLFSRSIGSEPSLRDVATGESMAHLNYLLHRDEIEMTVDNNGVAWYRMK</sequence>
<dbReference type="Proteomes" id="UP000056732">
    <property type="component" value="Unassembled WGS sequence"/>
</dbReference>
<feature type="domain" description="Metallo-beta-lactamase" evidence="1">
    <location>
        <begin position="50"/>
        <end position="268"/>
    </location>
</feature>
<dbReference type="InterPro" id="IPR036866">
    <property type="entry name" value="RibonucZ/Hydroxyglut_hydro"/>
</dbReference>
<proteinExistence type="predicted"/>
<evidence type="ECO:0000313" key="3">
    <source>
        <dbReference type="Proteomes" id="UP000056732"/>
    </source>
</evidence>
<evidence type="ECO:0000259" key="1">
    <source>
        <dbReference type="SMART" id="SM00849"/>
    </source>
</evidence>
<name>A0AAW3N4W5_9BURK</name>
<organism evidence="2 3">
    <name type="scientific">Burkholderia ubonensis</name>
    <dbReference type="NCBI Taxonomy" id="101571"/>
    <lineage>
        <taxon>Bacteria</taxon>
        <taxon>Pseudomonadati</taxon>
        <taxon>Pseudomonadota</taxon>
        <taxon>Betaproteobacteria</taxon>
        <taxon>Burkholderiales</taxon>
        <taxon>Burkholderiaceae</taxon>
        <taxon>Burkholderia</taxon>
        <taxon>Burkholderia cepacia complex</taxon>
    </lineage>
</organism>
<dbReference type="InterPro" id="IPR050662">
    <property type="entry name" value="Sec-metab_biosynth-thioest"/>
</dbReference>
<dbReference type="Gene3D" id="1.10.10.10">
    <property type="entry name" value="Winged helix-like DNA-binding domain superfamily/Winged helix DNA-binding domain"/>
    <property type="match status" value="1"/>
</dbReference>
<dbReference type="RefSeq" id="WP_059934014.1">
    <property type="nucleotide sequence ID" value="NZ_LPDO01000151.1"/>
</dbReference>
<gene>
    <name evidence="2" type="ORF">WK53_19740</name>
</gene>
<dbReference type="InterPro" id="IPR001279">
    <property type="entry name" value="Metallo-B-lactamas"/>
</dbReference>
<dbReference type="InterPro" id="IPR048933">
    <property type="entry name" value="B_lactamase-like_C"/>
</dbReference>
<dbReference type="InterPro" id="IPR036388">
    <property type="entry name" value="WH-like_DNA-bd_sf"/>
</dbReference>
<dbReference type="Pfam" id="PF00753">
    <property type="entry name" value="Lactamase_B"/>
    <property type="match status" value="1"/>
</dbReference>
<comment type="caution">
    <text evidence="2">The sequence shown here is derived from an EMBL/GenBank/DDBJ whole genome shotgun (WGS) entry which is preliminary data.</text>
</comment>
<reference evidence="2 3" key="1">
    <citation type="submission" date="2015-11" db="EMBL/GenBank/DDBJ databases">
        <title>Expanding the genomic diversity of Burkholderia species for the development of highly accurate diagnostics.</title>
        <authorList>
            <person name="Sahl J."/>
            <person name="Keim P."/>
            <person name="Wagner D."/>
        </authorList>
    </citation>
    <scope>NUCLEOTIDE SEQUENCE [LARGE SCALE GENOMIC DNA]</scope>
    <source>
        <strain evidence="2 3">MSMB1137WGS</strain>
    </source>
</reference>
<dbReference type="Gene3D" id="3.60.15.10">
    <property type="entry name" value="Ribonuclease Z/Hydroxyacylglutathione hydrolase-like"/>
    <property type="match status" value="1"/>
</dbReference>
<accession>A0AAW3N4W5</accession>
<dbReference type="AlphaFoldDB" id="A0AAW3N4W5"/>
<dbReference type="SMART" id="SM00849">
    <property type="entry name" value="Lactamase_B"/>
    <property type="match status" value="1"/>
</dbReference>
<dbReference type="Pfam" id="PF21221">
    <property type="entry name" value="B_lactamase-like_C"/>
    <property type="match status" value="1"/>
</dbReference>